<organism evidence="2 3">
    <name type="scientific">Sporothrix curviconia</name>
    <dbReference type="NCBI Taxonomy" id="1260050"/>
    <lineage>
        <taxon>Eukaryota</taxon>
        <taxon>Fungi</taxon>
        <taxon>Dikarya</taxon>
        <taxon>Ascomycota</taxon>
        <taxon>Pezizomycotina</taxon>
        <taxon>Sordariomycetes</taxon>
        <taxon>Sordariomycetidae</taxon>
        <taxon>Ophiostomatales</taxon>
        <taxon>Ophiostomataceae</taxon>
        <taxon>Sporothrix</taxon>
    </lineage>
</organism>
<accession>A0ABP0BS83</accession>
<name>A0ABP0BS83_9PEZI</name>
<feature type="region of interest" description="Disordered" evidence="1">
    <location>
        <begin position="366"/>
        <end position="386"/>
    </location>
</feature>
<sequence>MSVQRTTTIYHELTRPNPQVVNHNVGGANTRAARIVESWTEWKDFNAATLYDMFHDIIQASWTVRVSLHAPSTPWDSHIHDEDEFEHYLASKHIVPAVNAALAFASSYTKMDVDLHLGRSGKTRSDVVADNRNHADWALCREDMRSQRFPDKYISLMPGDSKMSTKWLSSDYTVAPNNWADPVNQVAIYSQTAPSRYGFIITDTELVVLRFRAESVNEAGLSGGRSRRQPAPAKSTTMAHAAHARQLSTATVDTVLSDSVRSMSIADSSGSYAPSVMFADVCEYRAIPWEACADSSGPSSHKGKGKVAPVLTVRLALFYLCWMAGCGWITPQENYPPLDSYWQWDSTMPFIHNSMGIVYKSKGQPKRIHHPNPQVGGADSQAGGEGEGTCLTRAVALTLEVVKLDNGSRVYKYVTDEGASHLVTPEVPVLDTETNVLGHFVNLVWQAGEYMPPPSSSRGKHAHNPSRSSGGPFKKRH</sequence>
<reference evidence="2 3" key="1">
    <citation type="submission" date="2024-01" db="EMBL/GenBank/DDBJ databases">
        <authorList>
            <person name="Allen C."/>
            <person name="Tagirdzhanova G."/>
        </authorList>
    </citation>
    <scope>NUCLEOTIDE SEQUENCE [LARGE SCALE GENOMIC DNA]</scope>
</reference>
<feature type="region of interest" description="Disordered" evidence="1">
    <location>
        <begin position="452"/>
        <end position="477"/>
    </location>
</feature>
<dbReference type="EMBL" id="CAWUHB010000025">
    <property type="protein sequence ID" value="CAK7222582.1"/>
    <property type="molecule type" value="Genomic_DNA"/>
</dbReference>
<proteinExistence type="predicted"/>
<evidence type="ECO:0000313" key="2">
    <source>
        <dbReference type="EMBL" id="CAK7222582.1"/>
    </source>
</evidence>
<gene>
    <name evidence="2" type="ORF">SCUCBS95973_004890</name>
</gene>
<comment type="caution">
    <text evidence="2">The sequence shown here is derived from an EMBL/GenBank/DDBJ whole genome shotgun (WGS) entry which is preliminary data.</text>
</comment>
<evidence type="ECO:0000256" key="1">
    <source>
        <dbReference type="SAM" id="MobiDB-lite"/>
    </source>
</evidence>
<protein>
    <submittedName>
        <fullName evidence="2">Uncharacterized protein</fullName>
    </submittedName>
</protein>
<evidence type="ECO:0000313" key="3">
    <source>
        <dbReference type="Proteomes" id="UP001642405"/>
    </source>
</evidence>
<keyword evidence="3" id="KW-1185">Reference proteome</keyword>
<dbReference type="Proteomes" id="UP001642405">
    <property type="component" value="Unassembled WGS sequence"/>
</dbReference>